<feature type="compositionally biased region" description="Polar residues" evidence="1">
    <location>
        <begin position="222"/>
        <end position="235"/>
    </location>
</feature>
<evidence type="ECO:0000313" key="2">
    <source>
        <dbReference type="EMBL" id="CAI2361771.1"/>
    </source>
</evidence>
<evidence type="ECO:0000256" key="1">
    <source>
        <dbReference type="SAM" id="MobiDB-lite"/>
    </source>
</evidence>
<sequence length="608" mass="69867">MRGTNKNKDLFIEGLGQEHHEGHHDNFNTEFRGNNMNTSDANFKKEEGSNIELLKKRFSLGAQVLNDSILGGNVVFKQLNDKLKKHEDLCEEYKEFCKIPRGPADDIPDKFENMTLKKTVHNSLRSMLEEILQIGESHHKKNYLAKVNKWYRGKLQAIDERLKKRPIPPHDHQPVVTDPVEYRRQKSLKKRREEIEKDDSPVKRIKIEKSPLNKTYLPPINKSGSTTLPKGTSPVTFKRDDSESGGFSKKVISLQRAPTQDYYDTPYKANNEIVAQGLEMWKKHREKKVILNRSQGQLNRSIGKWGNHKSFHHERSLMVADRQNIVYNDHSRSYKKSGGAKKDSLSNSLFVNQEKFLETDSEGNSSEDDDMYSANNTKAQVHDLSYLENGEENSAYYSNTKIGNDSFFLTKKEFEGNLSPSKKGAEDPSDIKPGTLMNPLQKLNRIQKFRHLKGALIGANKITDVENIDTIFNTHSSMDRHISLSLYTRPKSLVDRTSYQEEMDTDSFGILSLRKMPNEKNISVQKYQSNHSVQRTRQINEISALNTQLNSMPSQKGAIPVTTIEKAILFPEDNTNIKRKYPKMEDMLLKNPFAKKKKGKKKKGKKKR</sequence>
<evidence type="ECO:0000313" key="3">
    <source>
        <dbReference type="Proteomes" id="UP001295684"/>
    </source>
</evidence>
<feature type="compositionally biased region" description="Basic residues" evidence="1">
    <location>
        <begin position="593"/>
        <end position="608"/>
    </location>
</feature>
<dbReference type="AlphaFoldDB" id="A0AAD1X8M4"/>
<keyword evidence="3" id="KW-1185">Reference proteome</keyword>
<feature type="region of interest" description="Disordered" evidence="1">
    <location>
        <begin position="588"/>
        <end position="608"/>
    </location>
</feature>
<reference evidence="2" key="1">
    <citation type="submission" date="2023-07" db="EMBL/GenBank/DDBJ databases">
        <authorList>
            <consortium name="AG Swart"/>
            <person name="Singh M."/>
            <person name="Singh A."/>
            <person name="Seah K."/>
            <person name="Emmerich C."/>
        </authorList>
    </citation>
    <scope>NUCLEOTIDE SEQUENCE</scope>
    <source>
        <strain evidence="2">DP1</strain>
    </source>
</reference>
<feature type="region of interest" description="Disordered" evidence="1">
    <location>
        <begin position="214"/>
        <end position="242"/>
    </location>
</feature>
<gene>
    <name evidence="2" type="ORF">ECRASSUSDP1_LOCUS3084</name>
</gene>
<protein>
    <submittedName>
        <fullName evidence="2">Uncharacterized protein</fullName>
    </submittedName>
</protein>
<accession>A0AAD1X8M4</accession>
<organism evidence="2 3">
    <name type="scientific">Euplotes crassus</name>
    <dbReference type="NCBI Taxonomy" id="5936"/>
    <lineage>
        <taxon>Eukaryota</taxon>
        <taxon>Sar</taxon>
        <taxon>Alveolata</taxon>
        <taxon>Ciliophora</taxon>
        <taxon>Intramacronucleata</taxon>
        <taxon>Spirotrichea</taxon>
        <taxon>Hypotrichia</taxon>
        <taxon>Euplotida</taxon>
        <taxon>Euplotidae</taxon>
        <taxon>Moneuplotes</taxon>
    </lineage>
</organism>
<comment type="caution">
    <text evidence="2">The sequence shown here is derived from an EMBL/GenBank/DDBJ whole genome shotgun (WGS) entry which is preliminary data.</text>
</comment>
<dbReference type="Proteomes" id="UP001295684">
    <property type="component" value="Unassembled WGS sequence"/>
</dbReference>
<dbReference type="EMBL" id="CAMPGE010002954">
    <property type="protein sequence ID" value="CAI2361771.1"/>
    <property type="molecule type" value="Genomic_DNA"/>
</dbReference>
<name>A0AAD1X8M4_EUPCR</name>
<proteinExistence type="predicted"/>